<sequence>MPMERRERSGALFPPPSPFLAAPASSLFPFPRLMLLEIQLGHRRPSEEEDRSDRVAFGKEYAAERVYVSEIMDVSINMSITIVRDLLDDAVDEICGFSKYPQADLGATSGRLREQNGSAKGAPHSTTRTKECPTVEMQAMKARDISVKPILKRKEEHVD</sequence>
<dbReference type="PANTHER" id="PTHR13445">
    <property type="entry name" value="TUMOR SUPPRESSING SUBTRANSFERABLE CANDIDATE 4 TSSC4"/>
    <property type="match status" value="1"/>
</dbReference>
<evidence type="ECO:0000313" key="14">
    <source>
        <dbReference type="Proteomes" id="UP000008810"/>
    </source>
</evidence>
<evidence type="ECO:0000256" key="1">
    <source>
        <dbReference type="ARBA" id="ARBA00004123"/>
    </source>
</evidence>
<evidence type="ECO:0000256" key="9">
    <source>
        <dbReference type="ARBA" id="ARBA00035304"/>
    </source>
</evidence>
<accession>A0A2K2D864</accession>
<feature type="region of interest" description="Disordered" evidence="11">
    <location>
        <begin position="108"/>
        <end position="131"/>
    </location>
</feature>
<evidence type="ECO:0000256" key="6">
    <source>
        <dbReference type="ARBA" id="ARBA00022728"/>
    </source>
</evidence>
<reference evidence="12" key="2">
    <citation type="submission" date="2017-06" db="EMBL/GenBank/DDBJ databases">
        <title>WGS assembly of Brachypodium distachyon.</title>
        <authorList>
            <consortium name="The International Brachypodium Initiative"/>
            <person name="Lucas S."/>
            <person name="Harmon-Smith M."/>
            <person name="Lail K."/>
            <person name="Tice H."/>
            <person name="Grimwood J."/>
            <person name="Bruce D."/>
            <person name="Barry K."/>
            <person name="Shu S."/>
            <person name="Lindquist E."/>
            <person name="Wang M."/>
            <person name="Pitluck S."/>
            <person name="Vogel J.P."/>
            <person name="Garvin D.F."/>
            <person name="Mockler T.C."/>
            <person name="Schmutz J."/>
            <person name="Rokhsar D."/>
            <person name="Bevan M.W."/>
        </authorList>
    </citation>
    <scope>NUCLEOTIDE SEQUENCE</scope>
    <source>
        <strain evidence="12">Bd21</strain>
    </source>
</reference>
<comment type="function">
    <text evidence="10">Protein associated with the U5 snRNP, during its maturation and its post-splicing recycling and which is required for spliceosomal tri-snRNP complex assembly in the nucleus. Has a molecular sequestering activity and transiently hinders SNRNP200 binding sites for constitutive splicing factors that intervene later during the assembly of the spliceosome and splicing. Together with its molecular sequestering activity, may also function as a molecular adapter and placeholder, coordinating the assembly of the U5 snRNP and its association with the U4/U6 di-snRNP.</text>
</comment>
<keyword evidence="8" id="KW-0539">Nucleus</keyword>
<dbReference type="GeneID" id="100842327"/>
<dbReference type="OrthoDB" id="1906282at2759"/>
<name>A0A2K2D864_BRADI</name>
<protein>
    <recommendedName>
        <fullName evidence="9">U5 small nuclear ribonucleoprotein TSSC4</fullName>
    </recommendedName>
</protein>
<reference evidence="12 13" key="1">
    <citation type="journal article" date="2010" name="Nature">
        <title>Genome sequencing and analysis of the model grass Brachypodium distachyon.</title>
        <authorList>
            <consortium name="International Brachypodium Initiative"/>
        </authorList>
    </citation>
    <scope>NUCLEOTIDE SEQUENCE [LARGE SCALE GENOMIC DNA]</scope>
    <source>
        <strain evidence="12">Bd21</strain>
        <strain evidence="13">cv. Bd21</strain>
    </source>
</reference>
<dbReference type="EnsemblPlants" id="PNT70465">
    <property type="protein sequence ID" value="PNT70465"/>
    <property type="gene ID" value="BRADI_2g12482v3"/>
</dbReference>
<dbReference type="Gramene" id="PNT70465">
    <property type="protein sequence ID" value="PNT70465"/>
    <property type="gene ID" value="BRADI_2g12482v3"/>
</dbReference>
<dbReference type="ExpressionAtlas" id="A0A2K2D864">
    <property type="expression patterns" value="baseline"/>
</dbReference>
<comment type="subcellular location">
    <subcellularLocation>
        <location evidence="2">Cytoplasm</location>
    </subcellularLocation>
    <subcellularLocation>
        <location evidence="1">Nucleus</location>
    </subcellularLocation>
</comment>
<dbReference type="PANTHER" id="PTHR13445:SF3">
    <property type="entry name" value="U5 SMALL NUCLEAR RIBONUCLEOPROTEIN TSSC4"/>
    <property type="match status" value="1"/>
</dbReference>
<evidence type="ECO:0000256" key="2">
    <source>
        <dbReference type="ARBA" id="ARBA00004496"/>
    </source>
</evidence>
<dbReference type="GO" id="GO:0005737">
    <property type="term" value="C:cytoplasm"/>
    <property type="evidence" value="ECO:0007669"/>
    <property type="project" value="UniProtKB-SubCell"/>
</dbReference>
<dbReference type="KEGG" id="bdi:100842327"/>
<evidence type="ECO:0000256" key="8">
    <source>
        <dbReference type="ARBA" id="ARBA00023242"/>
    </source>
</evidence>
<dbReference type="AlphaFoldDB" id="A0A2K2D864"/>
<keyword evidence="5" id="KW-0507">mRNA processing</keyword>
<evidence type="ECO:0000313" key="13">
    <source>
        <dbReference type="EnsemblPlants" id="PNT70465"/>
    </source>
</evidence>
<dbReference type="GO" id="GO:0005681">
    <property type="term" value="C:spliceosomal complex"/>
    <property type="evidence" value="ECO:0007669"/>
    <property type="project" value="UniProtKB-KW"/>
</dbReference>
<proteinExistence type="inferred from homology"/>
<evidence type="ECO:0000256" key="3">
    <source>
        <dbReference type="ARBA" id="ARBA00010362"/>
    </source>
</evidence>
<gene>
    <name evidence="13" type="primary">LOC100842327</name>
    <name evidence="12" type="ORF">BRADI_2g12482v3</name>
</gene>
<evidence type="ECO:0000256" key="10">
    <source>
        <dbReference type="ARBA" id="ARBA00045970"/>
    </source>
</evidence>
<keyword evidence="7" id="KW-0508">mRNA splicing</keyword>
<dbReference type="GO" id="GO:0008380">
    <property type="term" value="P:RNA splicing"/>
    <property type="evidence" value="ECO:0007669"/>
    <property type="project" value="UniProtKB-KW"/>
</dbReference>
<keyword evidence="6" id="KW-0747">Spliceosome</keyword>
<keyword evidence="14" id="KW-1185">Reference proteome</keyword>
<evidence type="ECO:0000256" key="4">
    <source>
        <dbReference type="ARBA" id="ARBA00022490"/>
    </source>
</evidence>
<evidence type="ECO:0000313" key="12">
    <source>
        <dbReference type="EMBL" id="PNT70465.1"/>
    </source>
</evidence>
<evidence type="ECO:0000256" key="7">
    <source>
        <dbReference type="ARBA" id="ARBA00023187"/>
    </source>
</evidence>
<dbReference type="GO" id="GO:0006397">
    <property type="term" value="P:mRNA processing"/>
    <property type="evidence" value="ECO:0007669"/>
    <property type="project" value="UniProtKB-KW"/>
</dbReference>
<dbReference type="RefSeq" id="XP_010230856.1">
    <property type="nucleotide sequence ID" value="XM_010232554.3"/>
</dbReference>
<dbReference type="Proteomes" id="UP000008810">
    <property type="component" value="Chromosome 2"/>
</dbReference>
<comment type="similarity">
    <text evidence="3">Belongs to the TSSC4 family.</text>
</comment>
<organism evidence="12">
    <name type="scientific">Brachypodium distachyon</name>
    <name type="common">Purple false brome</name>
    <name type="synonym">Trachynia distachya</name>
    <dbReference type="NCBI Taxonomy" id="15368"/>
    <lineage>
        <taxon>Eukaryota</taxon>
        <taxon>Viridiplantae</taxon>
        <taxon>Streptophyta</taxon>
        <taxon>Embryophyta</taxon>
        <taxon>Tracheophyta</taxon>
        <taxon>Spermatophyta</taxon>
        <taxon>Magnoliopsida</taxon>
        <taxon>Liliopsida</taxon>
        <taxon>Poales</taxon>
        <taxon>Poaceae</taxon>
        <taxon>BOP clade</taxon>
        <taxon>Pooideae</taxon>
        <taxon>Stipodae</taxon>
        <taxon>Brachypodieae</taxon>
        <taxon>Brachypodium</taxon>
    </lineage>
</organism>
<evidence type="ECO:0000256" key="5">
    <source>
        <dbReference type="ARBA" id="ARBA00022664"/>
    </source>
</evidence>
<dbReference type="InterPro" id="IPR029338">
    <property type="entry name" value="TSSC4"/>
</dbReference>
<keyword evidence="4" id="KW-0963">Cytoplasm</keyword>
<dbReference type="EMBL" id="CM000881">
    <property type="protein sequence ID" value="PNT70465.1"/>
    <property type="molecule type" value="Genomic_DNA"/>
</dbReference>
<reference evidence="13" key="3">
    <citation type="submission" date="2018-08" db="UniProtKB">
        <authorList>
            <consortium name="EnsemblPlants"/>
        </authorList>
    </citation>
    <scope>IDENTIFICATION</scope>
    <source>
        <strain evidence="13">cv. Bd21</strain>
    </source>
</reference>
<evidence type="ECO:0000256" key="11">
    <source>
        <dbReference type="SAM" id="MobiDB-lite"/>
    </source>
</evidence>